<gene>
    <name evidence="4" type="primary">yerB_2</name>
    <name evidence="4" type="ORF">SDC9_86515</name>
</gene>
<protein>
    <submittedName>
        <fullName evidence="4">Putative lipoprotein YerB</fullName>
    </submittedName>
</protein>
<comment type="caution">
    <text evidence="4">The sequence shown here is derived from an EMBL/GenBank/DDBJ whole genome shotgun (WGS) entry which is preliminary data.</text>
</comment>
<feature type="domain" description="DUF3048" evidence="2">
    <location>
        <begin position="86"/>
        <end position="163"/>
    </location>
</feature>
<reference evidence="4" key="1">
    <citation type="submission" date="2019-08" db="EMBL/GenBank/DDBJ databases">
        <authorList>
            <person name="Kucharzyk K."/>
            <person name="Murdoch R.W."/>
            <person name="Higgins S."/>
            <person name="Loffler F."/>
        </authorList>
    </citation>
    <scope>NUCLEOTIDE SEQUENCE</scope>
</reference>
<feature type="compositionally biased region" description="Pro residues" evidence="1">
    <location>
        <begin position="54"/>
        <end position="70"/>
    </location>
</feature>
<feature type="domain" description="DUF3048" evidence="3">
    <location>
        <begin position="271"/>
        <end position="389"/>
    </location>
</feature>
<dbReference type="Pfam" id="PF11258">
    <property type="entry name" value="DUF3048"/>
    <property type="match status" value="1"/>
</dbReference>
<dbReference type="InterPro" id="IPR023158">
    <property type="entry name" value="YerB-like_sf"/>
</dbReference>
<name>A0A644ZGF4_9ZZZZ</name>
<dbReference type="AlphaFoldDB" id="A0A644ZGF4"/>
<dbReference type="InterPro" id="IPR021416">
    <property type="entry name" value="DUF3048_N"/>
</dbReference>
<organism evidence="4">
    <name type="scientific">bioreactor metagenome</name>
    <dbReference type="NCBI Taxonomy" id="1076179"/>
    <lineage>
        <taxon>unclassified sequences</taxon>
        <taxon>metagenomes</taxon>
        <taxon>ecological metagenomes</taxon>
    </lineage>
</organism>
<accession>A0A644ZGF4</accession>
<evidence type="ECO:0000256" key="1">
    <source>
        <dbReference type="SAM" id="MobiDB-lite"/>
    </source>
</evidence>
<evidence type="ECO:0000259" key="3">
    <source>
        <dbReference type="Pfam" id="PF17479"/>
    </source>
</evidence>
<sequence>MLKQHILFSGLIKRIVLFALTIGMLLALCGCSGFLPLAATPTIEPTATVEPTPTQVPTPTPLPTPTPTPAPQNRSQTSGKVIPEGTPSKPFIMSIDNANGAKPQTSLMQADIIYEFLVEQAITRFQVVFNDTYPIYAGPLRSTRYYIIDMVQEWDCMYLHEGYVVLPKPYRRYPKNLITLYLPGGDFSGYSTNYNDYKGALDDLETKSGYKFRAPESGRGTVHALYYRIAALVNDFYGDHEAKQCERFRFMENVSYEYGTSFTTVSLSYGYENNPDWIQFTYDSEANRLFRSESGEPFMTRTLSEHGDTFTPEQMNVQNLIVQYCNYGTVKDDKKHRRTCEMTGSGKCDYFINGQHVTGTWSRPTADDYTSYYLDDGSLVILEPGNTWIAVHPSDTPVTIG</sequence>
<dbReference type="InterPro" id="IPR035328">
    <property type="entry name" value="DUF3048_C"/>
</dbReference>
<evidence type="ECO:0000313" key="4">
    <source>
        <dbReference type="EMBL" id="MPM39879.1"/>
    </source>
</evidence>
<dbReference type="Gene3D" id="3.50.90.10">
    <property type="entry name" value="YerB-like"/>
    <property type="match status" value="1"/>
</dbReference>
<dbReference type="EMBL" id="VSSQ01008799">
    <property type="protein sequence ID" value="MPM39879.1"/>
    <property type="molecule type" value="Genomic_DNA"/>
</dbReference>
<keyword evidence="4" id="KW-0449">Lipoprotein</keyword>
<dbReference type="Pfam" id="PF17479">
    <property type="entry name" value="DUF3048_C"/>
    <property type="match status" value="1"/>
</dbReference>
<proteinExistence type="predicted"/>
<evidence type="ECO:0000259" key="2">
    <source>
        <dbReference type="Pfam" id="PF11258"/>
    </source>
</evidence>
<dbReference type="PROSITE" id="PS51257">
    <property type="entry name" value="PROKAR_LIPOPROTEIN"/>
    <property type="match status" value="1"/>
</dbReference>
<feature type="region of interest" description="Disordered" evidence="1">
    <location>
        <begin position="47"/>
        <end position="82"/>
    </location>
</feature>
<dbReference type="SUPFAM" id="SSF159774">
    <property type="entry name" value="YerB-like"/>
    <property type="match status" value="1"/>
</dbReference>